<evidence type="ECO:0008006" key="5">
    <source>
        <dbReference type="Google" id="ProtNLM"/>
    </source>
</evidence>
<dbReference type="Proteomes" id="UP000295711">
    <property type="component" value="Unassembled WGS sequence"/>
</dbReference>
<keyword evidence="4" id="KW-1185">Reference proteome</keyword>
<dbReference type="Pfam" id="PF20195">
    <property type="entry name" value="DUF6558"/>
    <property type="match status" value="1"/>
</dbReference>
<name>A0A4R2LLG8_9FIRM</name>
<accession>A0A4R2LLG8</accession>
<evidence type="ECO:0000313" key="4">
    <source>
        <dbReference type="Proteomes" id="UP000295711"/>
    </source>
</evidence>
<proteinExistence type="predicted"/>
<evidence type="ECO:0000259" key="2">
    <source>
        <dbReference type="Pfam" id="PF20753"/>
    </source>
</evidence>
<evidence type="ECO:0000259" key="1">
    <source>
        <dbReference type="Pfam" id="PF20195"/>
    </source>
</evidence>
<protein>
    <recommendedName>
        <fullName evidence="5">Phage tail protein</fullName>
    </recommendedName>
</protein>
<dbReference type="InterPro" id="IPR048276">
    <property type="entry name" value="Phage_tail-like_C"/>
</dbReference>
<organism evidence="3 4">
    <name type="scientific">Frisingicoccus caecimuris</name>
    <dbReference type="NCBI Taxonomy" id="1796636"/>
    <lineage>
        <taxon>Bacteria</taxon>
        <taxon>Bacillati</taxon>
        <taxon>Bacillota</taxon>
        <taxon>Clostridia</taxon>
        <taxon>Lachnospirales</taxon>
        <taxon>Lachnospiraceae</taxon>
        <taxon>Frisingicoccus</taxon>
    </lineage>
</organism>
<dbReference type="InterPro" id="IPR046688">
    <property type="entry name" value="DUF6558_N"/>
</dbReference>
<dbReference type="AlphaFoldDB" id="A0A4R2LLG8"/>
<dbReference type="EMBL" id="SLXA01000001">
    <property type="protein sequence ID" value="TCO86547.1"/>
    <property type="molecule type" value="Genomic_DNA"/>
</dbReference>
<dbReference type="RefSeq" id="WP_132087889.1">
    <property type="nucleotide sequence ID" value="NZ_JANKAQ010000002.1"/>
</dbReference>
<sequence length="264" mass="30465">MALFAHSFNFNGTSSETCQLRLVGFDNDSPLTTLYEKSVIKGDIHIHHPIPVRMGMKYSDVLKIQISVVKEDGSVITDSELRRIRRWLNGCNEPKRLYFTGCENEIFESVDYYGNFISVERFEPTCETYGLKLVFENIAPYAFAKEETHAYTCTDSLNIQLENTSDEINEDYYPVVKIKSNVNQTVTLVNHSDNERALTIYMYRDQILTFYNQDKYIEDNTGIFKMDDWNLTWFRLRPGMNDISITGNCIVDISCAFPRLAGGQ</sequence>
<reference evidence="3 4" key="1">
    <citation type="submission" date="2019-03" db="EMBL/GenBank/DDBJ databases">
        <title>Genomic Encyclopedia of Type Strains, Phase IV (KMG-IV): sequencing the most valuable type-strain genomes for metagenomic binning, comparative biology and taxonomic classification.</title>
        <authorList>
            <person name="Goeker M."/>
        </authorList>
    </citation>
    <scope>NUCLEOTIDE SEQUENCE [LARGE SCALE GENOMIC DNA]</scope>
    <source>
        <strain evidence="3 4">DSM 28559</strain>
    </source>
</reference>
<feature type="domain" description="DUF6558" evidence="1">
    <location>
        <begin position="3"/>
        <end position="139"/>
    </location>
</feature>
<gene>
    <name evidence="3" type="ORF">EV212_101338</name>
</gene>
<feature type="domain" description="Phage tail-like C-terminal" evidence="2">
    <location>
        <begin position="141"/>
        <end position="255"/>
    </location>
</feature>
<evidence type="ECO:0000313" key="3">
    <source>
        <dbReference type="EMBL" id="TCO86547.1"/>
    </source>
</evidence>
<dbReference type="Pfam" id="PF20753">
    <property type="entry name" value="DUF6558_C"/>
    <property type="match status" value="1"/>
</dbReference>
<comment type="caution">
    <text evidence="3">The sequence shown here is derived from an EMBL/GenBank/DDBJ whole genome shotgun (WGS) entry which is preliminary data.</text>
</comment>
<dbReference type="OrthoDB" id="2053764at2"/>